<evidence type="ECO:0000256" key="9">
    <source>
        <dbReference type="SAM" id="MobiDB-lite"/>
    </source>
</evidence>
<dbReference type="Gene3D" id="2.130.10.10">
    <property type="entry name" value="YVTN repeat-like/Quinoprotein amine dehydrogenase"/>
    <property type="match status" value="2"/>
</dbReference>
<dbReference type="InterPro" id="IPR020558">
    <property type="entry name" value="DiOHA_6PGluconate_deHydtase_CS"/>
</dbReference>
<evidence type="ECO:0000256" key="7">
    <source>
        <dbReference type="ARBA" id="ARBA00023239"/>
    </source>
</evidence>
<dbReference type="InterPro" id="IPR037237">
    <property type="entry name" value="IlvD/EDD_N"/>
</dbReference>
<dbReference type="InterPro" id="IPR022100">
    <property type="entry name" value="WDHD1/CFT4_beta-prop_2nd"/>
</dbReference>
<feature type="compositionally biased region" description="Acidic residues" evidence="9">
    <location>
        <begin position="928"/>
        <end position="948"/>
    </location>
</feature>
<evidence type="ECO:0000256" key="8">
    <source>
        <dbReference type="PROSITE-ProRule" id="PRU00221"/>
    </source>
</evidence>
<reference evidence="15" key="2">
    <citation type="journal article" date="2023" name="IMA Fungus">
        <title>Comparative genomic study of the Penicillium genus elucidates a diverse pangenome and 15 lateral gene transfer events.</title>
        <authorList>
            <person name="Petersen C."/>
            <person name="Sorensen T."/>
            <person name="Nielsen M.R."/>
            <person name="Sondergaard T.E."/>
            <person name="Sorensen J.L."/>
            <person name="Fitzpatrick D.A."/>
            <person name="Frisvad J.C."/>
            <person name="Nielsen K.L."/>
        </authorList>
    </citation>
    <scope>NUCLEOTIDE SEQUENCE</scope>
    <source>
        <strain evidence="15">IBT 29677</strain>
    </source>
</reference>
<evidence type="ECO:0000313" key="15">
    <source>
        <dbReference type="EMBL" id="KAJ5414409.1"/>
    </source>
</evidence>
<feature type="domain" description="WDHD1/CFT4 helical bundle" evidence="12">
    <location>
        <begin position="1296"/>
        <end position="1400"/>
    </location>
</feature>
<dbReference type="SUPFAM" id="SSF52016">
    <property type="entry name" value="LeuD/IlvD-like"/>
    <property type="match status" value="1"/>
</dbReference>
<feature type="domain" description="WDHD1 first WD40" evidence="13">
    <location>
        <begin position="591"/>
        <end position="869"/>
    </location>
</feature>
<dbReference type="GO" id="GO:0016836">
    <property type="term" value="F:hydro-lyase activity"/>
    <property type="evidence" value="ECO:0007669"/>
    <property type="project" value="UniProtKB-ARBA"/>
</dbReference>
<evidence type="ECO:0000313" key="16">
    <source>
        <dbReference type="Proteomes" id="UP001147747"/>
    </source>
</evidence>
<dbReference type="GeneID" id="81364653"/>
<keyword evidence="3" id="KW-0479">Metal-binding</keyword>
<feature type="domain" description="Dihydroxy-acid/6-phosphogluconate dehydratase N-terminal" evidence="10">
    <location>
        <begin position="25"/>
        <end position="338"/>
    </location>
</feature>
<evidence type="ECO:0000256" key="5">
    <source>
        <dbReference type="ARBA" id="ARBA00023004"/>
    </source>
</evidence>
<comment type="similarity">
    <text evidence="1">Belongs to the IlvD/Edd family.</text>
</comment>
<feature type="compositionally biased region" description="Basic and acidic residues" evidence="9">
    <location>
        <begin position="909"/>
        <end position="918"/>
    </location>
</feature>
<dbReference type="RefSeq" id="XP_056494255.1">
    <property type="nucleotide sequence ID" value="XM_056625673.1"/>
</dbReference>
<feature type="domain" description="WDHD1/CFT4 second beta-propeller" evidence="11">
    <location>
        <begin position="989"/>
        <end position="1277"/>
    </location>
</feature>
<keyword evidence="5" id="KW-0408">Iron</keyword>
<dbReference type="InterPro" id="IPR056740">
    <property type="entry name" value="ILV_EDD_C"/>
</dbReference>
<dbReference type="PANTHER" id="PTHR43183">
    <property type="entry name" value="HYPOTHETICAL DIHYDROXYACID DEHYDRATASE (EUROFUNG)-RELATED"/>
    <property type="match status" value="1"/>
</dbReference>
<dbReference type="PROSITE" id="PS50294">
    <property type="entry name" value="WD_REPEATS_REGION"/>
    <property type="match status" value="1"/>
</dbReference>
<dbReference type="InterPro" id="IPR000581">
    <property type="entry name" value="ILV_EDD_N"/>
</dbReference>
<dbReference type="CDD" id="cd00200">
    <property type="entry name" value="WD40"/>
    <property type="match status" value="1"/>
</dbReference>
<dbReference type="EMBL" id="JAPZBU010000003">
    <property type="protein sequence ID" value="KAJ5414409.1"/>
    <property type="molecule type" value="Genomic_DNA"/>
</dbReference>
<evidence type="ECO:0000259" key="10">
    <source>
        <dbReference type="Pfam" id="PF00920"/>
    </source>
</evidence>
<dbReference type="InterPro" id="IPR001680">
    <property type="entry name" value="WD40_rpt"/>
</dbReference>
<gene>
    <name evidence="15" type="ORF">N7509_001036</name>
</gene>
<evidence type="ECO:0000259" key="14">
    <source>
        <dbReference type="Pfam" id="PF24877"/>
    </source>
</evidence>
<dbReference type="Pfam" id="PF24877">
    <property type="entry name" value="ILV_EDD_C"/>
    <property type="match status" value="1"/>
</dbReference>
<feature type="region of interest" description="Disordered" evidence="9">
    <location>
        <begin position="1274"/>
        <end position="1295"/>
    </location>
</feature>
<keyword evidence="4" id="KW-0677">Repeat</keyword>
<dbReference type="NCBIfam" id="NF004784">
    <property type="entry name" value="PRK06131.1"/>
    <property type="match status" value="1"/>
</dbReference>
<feature type="repeat" description="WD" evidence="8">
    <location>
        <begin position="801"/>
        <end position="842"/>
    </location>
</feature>
<proteinExistence type="inferred from homology"/>
<dbReference type="InterPro" id="IPR048591">
    <property type="entry name" value="WDHD1/CFT4_hel"/>
</dbReference>
<evidence type="ECO:0000256" key="1">
    <source>
        <dbReference type="ARBA" id="ARBA00006486"/>
    </source>
</evidence>
<dbReference type="InterPro" id="IPR015943">
    <property type="entry name" value="WD40/YVTN_repeat-like_dom_sf"/>
</dbReference>
<dbReference type="PROSITE" id="PS00886">
    <property type="entry name" value="ILVD_EDD_1"/>
    <property type="match status" value="1"/>
</dbReference>
<dbReference type="InterPro" id="IPR052352">
    <property type="entry name" value="Sugar_Degrad_Dehydratases"/>
</dbReference>
<dbReference type="PROSITE" id="PS50082">
    <property type="entry name" value="WD_REPEATS_2"/>
    <property type="match status" value="1"/>
</dbReference>
<reference evidence="15" key="1">
    <citation type="submission" date="2022-12" db="EMBL/GenBank/DDBJ databases">
        <authorList>
            <person name="Petersen C."/>
        </authorList>
    </citation>
    <scope>NUCLEOTIDE SEQUENCE</scope>
    <source>
        <strain evidence="15">IBT 29677</strain>
    </source>
</reference>
<evidence type="ECO:0000259" key="11">
    <source>
        <dbReference type="Pfam" id="PF12341"/>
    </source>
</evidence>
<feature type="domain" description="Dihydroxy-acid/6-phosphogluconate dehydratase C-terminal" evidence="14">
    <location>
        <begin position="353"/>
        <end position="557"/>
    </location>
</feature>
<dbReference type="Pfam" id="PF20946">
    <property type="entry name" value="Ctf4_C"/>
    <property type="match status" value="1"/>
</dbReference>
<evidence type="ECO:0000256" key="6">
    <source>
        <dbReference type="ARBA" id="ARBA00023014"/>
    </source>
</evidence>
<evidence type="ECO:0000259" key="12">
    <source>
        <dbReference type="Pfam" id="PF20946"/>
    </source>
</evidence>
<dbReference type="GO" id="GO:0051536">
    <property type="term" value="F:iron-sulfur cluster binding"/>
    <property type="evidence" value="ECO:0007669"/>
    <property type="project" value="UniProtKB-KW"/>
</dbReference>
<comment type="caution">
    <text evidence="15">The sequence shown here is derived from an EMBL/GenBank/DDBJ whole genome shotgun (WGS) entry which is preliminary data.</text>
</comment>
<dbReference type="Pfam" id="PF00920">
    <property type="entry name" value="ILVD_EDD_N"/>
    <property type="match status" value="1"/>
</dbReference>
<evidence type="ECO:0000256" key="3">
    <source>
        <dbReference type="ARBA" id="ARBA00022723"/>
    </source>
</evidence>
<dbReference type="InterPro" id="IPR019775">
    <property type="entry name" value="WD40_repeat_CS"/>
</dbReference>
<evidence type="ECO:0000259" key="13">
    <source>
        <dbReference type="Pfam" id="PF24817"/>
    </source>
</evidence>
<dbReference type="InterPro" id="IPR057646">
    <property type="entry name" value="WD40_WDHD1_1st"/>
</dbReference>
<dbReference type="Pfam" id="PF12341">
    <property type="entry name" value="Mcl1_mid"/>
    <property type="match status" value="1"/>
</dbReference>
<feature type="region of interest" description="Disordered" evidence="9">
    <location>
        <begin position="907"/>
        <end position="994"/>
    </location>
</feature>
<dbReference type="Proteomes" id="UP001147747">
    <property type="component" value="Unassembled WGS sequence"/>
</dbReference>
<accession>A0A9X0BET1</accession>
<keyword evidence="2 8" id="KW-0853">WD repeat</keyword>
<organism evidence="15 16">
    <name type="scientific">Penicillium cosmopolitanum</name>
    <dbReference type="NCBI Taxonomy" id="1131564"/>
    <lineage>
        <taxon>Eukaryota</taxon>
        <taxon>Fungi</taxon>
        <taxon>Dikarya</taxon>
        <taxon>Ascomycota</taxon>
        <taxon>Pezizomycotina</taxon>
        <taxon>Eurotiomycetes</taxon>
        <taxon>Eurotiomycetidae</taxon>
        <taxon>Eurotiales</taxon>
        <taxon>Aspergillaceae</taxon>
        <taxon>Penicillium</taxon>
    </lineage>
</organism>
<dbReference type="SUPFAM" id="SSF143975">
    <property type="entry name" value="IlvD/EDD N-terminal domain-like"/>
    <property type="match status" value="1"/>
</dbReference>
<protein>
    <recommendedName>
        <fullName evidence="17">Minichromosome loss protein Mcl1 middle region domain-containing protein</fullName>
    </recommendedName>
</protein>
<dbReference type="SMART" id="SM00320">
    <property type="entry name" value="WD40"/>
    <property type="match status" value="7"/>
</dbReference>
<dbReference type="PANTHER" id="PTHR43183:SF1">
    <property type="entry name" value="HYPOTHETICAL DIHYDROXY-ACID DEHYDRATASE (EUROFUNG)-RELATED"/>
    <property type="match status" value="1"/>
</dbReference>
<keyword evidence="6" id="KW-0411">Iron-sulfur</keyword>
<dbReference type="Gene3D" id="3.50.30.80">
    <property type="entry name" value="IlvD/EDD C-terminal domain-like"/>
    <property type="match status" value="1"/>
</dbReference>
<dbReference type="GO" id="GO:0046872">
    <property type="term" value="F:metal ion binding"/>
    <property type="evidence" value="ECO:0007669"/>
    <property type="project" value="UniProtKB-KW"/>
</dbReference>
<name>A0A9X0BET1_9EURO</name>
<sequence length="1410" mass="153840">MRISHYFLRKVFIKALGYSEDALSRPIIGIINTFSGFNPCHANVPQLIEAAKRGVQLNGGLAIEFPTISVHESFSSPTSMFLRNLMSMDTEEMIKAQPLDACIMIGGCDKTVPAQLMGGISANKPILPLITGPMMPGSHRGKRIGACTDCRNNWAAFRAGEIDVEEISEVNEELAPTIGTCGVMGTASTMACVTAALGMMPLRGASAPAVSSARLRIAEETGANAVAVAKSSTKPQEILTKESFLNAITVLQAIGGSTNAVVHILAIANRHPQLQGVITLDTFEEIGKKTPLLIDLKPSGDNYMNDFHNAGGMMALLQVLRPLLHLSAMTITGKTLGEVLDSVPTKKFAFEQDIIRPLSNPLFPSSSLAVLHGNLAPNGAVLKASASKDRNLLTHTGSAVVFENSADLALRIDDPDLEVTKDSVLVLKGIGPIGNPGMPEAGLIPIPKKLASTGVKDMLRLSDGRMSGTAGGTIILHISPEAAVPDSPFGIVETGDLITCDIESRRLHLHISDELLKSRILQRKQILEADTGPVQARKQKRGYRGLYERSVNQAHEGTDFDFLTANGPSLAGFLTMSSDAVRPRGRPARTTVLTYTPDGKRIITGGSNSAIRIYTVDEDGEPQTVDDGMDGHVGVAATNKYFVMGSEDGNVWQYDAATGKSGPILTRCALPIRDLALSRDGEWVAVASDDLTVKIVKVEDMSQIKYLREQQKSAKHVTFDPNGRFIAVSSTNGLLYIYSLAEEEPALVHKLDGVIRQLEPESEATSRAVWHPDGTAFAVAEATRDVAIYSISSWKKEKTFANGHTGEITAISWSPNGALLVSAGADKQIVLWETKTQKIVQRYDFGNVINIAWHPTKNSLSFTTSDGELFIHDNFVPKSHEAQLQKALQAAPIFPGPLTEISNNLPHTLADRSRETVKKPTRAGTPDSLDDILGGDEDMEDFVEDDDGAGYAEDLNLHGKRSNGHLDDLDGPGSKRLQSGAVQPKCHPPLQPGSTPWAGNRRYLCLNLTGAVWTVDQETHHTVTVEFYDRELHRDFHFTDPYQYDKACLNDNGTLFSNNPSDGSPATIFYRPHETWTTRADWRTQLPEGEMVRALALSESYIVAVTTKGYVRVYTLFGTPFRVYRQKSQAVTCAAWRDYIMTIGNGSVSADGRYATLHYTIENVKRDEICQNEDVVALPPGAQLQSVFFTDTGDPCVYDSTGVLVVLQHWRTPGQARWVPLLDTKQMSRLAGGRKEETYWPVAVAQGKFHCIILKGGDRNPYFPRPLLSEFDFQLPISSNPPKDPEEGADGDQGSRFEEGFVRGSLLLSLFRDLLASTNATSGQRAELARKELDLDKTLLQMLAIECREGEERGMKALELVNLMTDRNGKMVEAAAKVAERFGRGVLEDKIRDLAERRVSGMEDDDDELA</sequence>
<evidence type="ECO:0008006" key="17">
    <source>
        <dbReference type="Google" id="ProtNLM"/>
    </source>
</evidence>
<evidence type="ECO:0000256" key="4">
    <source>
        <dbReference type="ARBA" id="ARBA00022737"/>
    </source>
</evidence>
<dbReference type="InterPro" id="IPR036322">
    <property type="entry name" value="WD40_repeat_dom_sf"/>
</dbReference>
<dbReference type="SUPFAM" id="SSF50978">
    <property type="entry name" value="WD40 repeat-like"/>
    <property type="match status" value="1"/>
</dbReference>
<dbReference type="Pfam" id="PF24817">
    <property type="entry name" value="WD40_WDHD1_1st"/>
    <property type="match status" value="1"/>
</dbReference>
<keyword evidence="16" id="KW-1185">Reference proteome</keyword>
<keyword evidence="7" id="KW-0456">Lyase</keyword>
<dbReference type="OrthoDB" id="427368at2759"/>
<evidence type="ECO:0000256" key="2">
    <source>
        <dbReference type="ARBA" id="ARBA00022574"/>
    </source>
</evidence>
<dbReference type="InterPro" id="IPR042096">
    <property type="entry name" value="Dihydro-acid_dehy_C"/>
</dbReference>
<dbReference type="PROSITE" id="PS00678">
    <property type="entry name" value="WD_REPEATS_1"/>
    <property type="match status" value="1"/>
</dbReference>